<dbReference type="RefSeq" id="WP_404615609.1">
    <property type="nucleotide sequence ID" value="NZ_JBIYDN010000069.1"/>
</dbReference>
<keyword evidence="5" id="KW-1185">Reference proteome</keyword>
<evidence type="ECO:0000313" key="5">
    <source>
        <dbReference type="Proteomes" id="UP001620514"/>
    </source>
</evidence>
<dbReference type="SUPFAM" id="SSF53067">
    <property type="entry name" value="Actin-like ATPase domain"/>
    <property type="match status" value="1"/>
</dbReference>
<evidence type="ECO:0000259" key="3">
    <source>
        <dbReference type="Pfam" id="PF19278"/>
    </source>
</evidence>
<dbReference type="Pfam" id="PF01968">
    <property type="entry name" value="Hydantoinase_A"/>
    <property type="match status" value="1"/>
</dbReference>
<protein>
    <submittedName>
        <fullName evidence="4">N-methylhydantoinase A</fullName>
        <ecNumber evidence="4">3.5.2.14</ecNumber>
    </submittedName>
</protein>
<accession>A0ABW8MYW8</accession>
<feature type="domain" description="Hydantoinase/oxoprolinase N-terminal" evidence="2">
    <location>
        <begin position="13"/>
        <end position="192"/>
    </location>
</feature>
<evidence type="ECO:0000313" key="4">
    <source>
        <dbReference type="EMBL" id="MFK4448942.1"/>
    </source>
</evidence>
<dbReference type="GO" id="GO:0047423">
    <property type="term" value="F:N-methylhydantoinase (ATP-hydrolyzing) activity"/>
    <property type="evidence" value="ECO:0007669"/>
    <property type="project" value="UniProtKB-EC"/>
</dbReference>
<dbReference type="InterPro" id="IPR049517">
    <property type="entry name" value="ACX-like_C"/>
</dbReference>
<dbReference type="Pfam" id="PF19278">
    <property type="entry name" value="Hydant_A_C"/>
    <property type="match status" value="1"/>
</dbReference>
<reference evidence="4 5" key="1">
    <citation type="submission" date="2024-11" db="EMBL/GenBank/DDBJ databases">
        <title>Using genomics to understand microbial adaptation to soil warming.</title>
        <authorList>
            <person name="Deangelis K.M. PhD."/>
        </authorList>
    </citation>
    <scope>NUCLEOTIDE SEQUENCE [LARGE SCALE GENOMIC DNA]</scope>
    <source>
        <strain evidence="4 5">GAS97</strain>
    </source>
</reference>
<sequence>MKEQLESLTRYEVGIDTGGTFTDVVCRSASGEVRRAKLSSTPADPMQAILSAVDHIKNEWGIDQSQIERFVHGTTVATNAVLERKGALTGLITTRGFRDVLELGRSNRKDEDLYNMVLTPNVPNFLAPAARRMEVSERVGADGTIVTPLNEDELLAAADLLVSEGVISIAICFLFSFLDPAHEKRAAELIRSRHPHVSLSLSSFVDPSYREYERTAITCFDAYVKPTLASYLHRTDTGLHDKRVSCGLQVIHSRGGVTTADTATERPVRLFLSGPAGGVIGCQALTQAAGVENAITVDIGGTSSDIALISKGKPMISNLGWIDGFAVRVPMVDVNSIGSGGGSIAWLDAAGGLHVGPQSSGASPGPACYGRGGEQPTVTDASLVLGYLNPDTFAGGRIPLRAELASEAIKKQIATPMGISVIEAALGIHRVVNAQMAEGIRFVSVKRGHDPRRFSLIPLGGGGGMHATPLARILQMSKVLVPQLPGVLSAVGLLSAPIEHERSVGYPRKLVDTTPDELHLAFGELDASCAELMDREITSGLDQYITHSADVCYVGQSHHIEVPVDLSQADPRPDLYANFLKIHYSIYGHAAERPVRIVNLRAVHQALQPEPPPLKLIEERGEASEETYRQIVVEGSLDPVRARIVDRTTLRNGDVVQGPAIIEQSDTTTLIEPGWTARVRSDGLLQLDR</sequence>
<feature type="domain" description="Hydantoinase A/oxoprolinase" evidence="1">
    <location>
        <begin position="214"/>
        <end position="501"/>
    </location>
</feature>
<proteinExistence type="predicted"/>
<dbReference type="InterPro" id="IPR045079">
    <property type="entry name" value="Oxoprolinase-like"/>
</dbReference>
<name>A0ABW8MYW8_9BURK</name>
<evidence type="ECO:0000259" key="1">
    <source>
        <dbReference type="Pfam" id="PF01968"/>
    </source>
</evidence>
<dbReference type="EMBL" id="JBIYDN010000069">
    <property type="protein sequence ID" value="MFK4448942.1"/>
    <property type="molecule type" value="Genomic_DNA"/>
</dbReference>
<dbReference type="InterPro" id="IPR008040">
    <property type="entry name" value="Hydant_A_N"/>
</dbReference>
<dbReference type="EC" id="3.5.2.14" evidence="4"/>
<dbReference type="Pfam" id="PF05378">
    <property type="entry name" value="Hydant_A_N"/>
    <property type="match status" value="1"/>
</dbReference>
<dbReference type="Proteomes" id="UP001620514">
    <property type="component" value="Unassembled WGS sequence"/>
</dbReference>
<dbReference type="PANTHER" id="PTHR11365:SF23">
    <property type="entry name" value="HYPOTHETICAL 5-OXOPROLINASE (EUROFUNG)-RELATED"/>
    <property type="match status" value="1"/>
</dbReference>
<dbReference type="InterPro" id="IPR002821">
    <property type="entry name" value="Hydantoinase_A"/>
</dbReference>
<keyword evidence="4" id="KW-0378">Hydrolase</keyword>
<comment type="caution">
    <text evidence="4">The sequence shown here is derived from an EMBL/GenBank/DDBJ whole genome shotgun (WGS) entry which is preliminary data.</text>
</comment>
<evidence type="ECO:0000259" key="2">
    <source>
        <dbReference type="Pfam" id="PF05378"/>
    </source>
</evidence>
<dbReference type="PANTHER" id="PTHR11365">
    <property type="entry name" value="5-OXOPROLINASE RELATED"/>
    <property type="match status" value="1"/>
</dbReference>
<feature type="domain" description="Acetophenone carboxylase-like C-terminal" evidence="3">
    <location>
        <begin position="516"/>
        <end position="687"/>
    </location>
</feature>
<gene>
    <name evidence="4" type="ORF">ABH943_008987</name>
</gene>
<organism evidence="4 5">
    <name type="scientific">Caballeronia udeis</name>
    <dbReference type="NCBI Taxonomy" id="1232866"/>
    <lineage>
        <taxon>Bacteria</taxon>
        <taxon>Pseudomonadati</taxon>
        <taxon>Pseudomonadota</taxon>
        <taxon>Betaproteobacteria</taxon>
        <taxon>Burkholderiales</taxon>
        <taxon>Burkholderiaceae</taxon>
        <taxon>Caballeronia</taxon>
    </lineage>
</organism>
<dbReference type="InterPro" id="IPR043129">
    <property type="entry name" value="ATPase_NBD"/>
</dbReference>